<keyword evidence="4" id="KW-1185">Reference proteome</keyword>
<organism evidence="3 4">
    <name type="scientific">Cirrhinus molitorella</name>
    <name type="common">mud carp</name>
    <dbReference type="NCBI Taxonomy" id="172907"/>
    <lineage>
        <taxon>Eukaryota</taxon>
        <taxon>Metazoa</taxon>
        <taxon>Chordata</taxon>
        <taxon>Craniata</taxon>
        <taxon>Vertebrata</taxon>
        <taxon>Euteleostomi</taxon>
        <taxon>Actinopterygii</taxon>
        <taxon>Neopterygii</taxon>
        <taxon>Teleostei</taxon>
        <taxon>Ostariophysi</taxon>
        <taxon>Cypriniformes</taxon>
        <taxon>Cyprinidae</taxon>
        <taxon>Labeoninae</taxon>
        <taxon>Labeonini</taxon>
        <taxon>Cirrhinus</taxon>
    </lineage>
</organism>
<protein>
    <submittedName>
        <fullName evidence="3">Uncharacterized protein</fullName>
    </submittedName>
</protein>
<comment type="caution">
    <text evidence="3">The sequence shown here is derived from an EMBL/GenBank/DDBJ whole genome shotgun (WGS) entry which is preliminary data.</text>
</comment>
<feature type="compositionally biased region" description="Basic and acidic residues" evidence="2">
    <location>
        <begin position="1"/>
        <end position="13"/>
    </location>
</feature>
<feature type="coiled-coil region" evidence="1">
    <location>
        <begin position="49"/>
        <end position="76"/>
    </location>
</feature>
<evidence type="ECO:0000256" key="1">
    <source>
        <dbReference type="SAM" id="Coils"/>
    </source>
</evidence>
<keyword evidence="1" id="KW-0175">Coiled coil</keyword>
<evidence type="ECO:0000256" key="2">
    <source>
        <dbReference type="SAM" id="MobiDB-lite"/>
    </source>
</evidence>
<name>A0ABR3M7T9_9TELE</name>
<feature type="compositionally biased region" description="Polar residues" evidence="2">
    <location>
        <begin position="19"/>
        <end position="36"/>
    </location>
</feature>
<dbReference type="EMBL" id="JAYMGO010000015">
    <property type="protein sequence ID" value="KAL1261169.1"/>
    <property type="molecule type" value="Genomic_DNA"/>
</dbReference>
<dbReference type="PANTHER" id="PTHR46888:SF1">
    <property type="entry name" value="RIBONUCLEASE H"/>
    <property type="match status" value="1"/>
</dbReference>
<dbReference type="Proteomes" id="UP001558613">
    <property type="component" value="Unassembled WGS sequence"/>
</dbReference>
<accession>A0ABR3M7T9</accession>
<proteinExistence type="predicted"/>
<evidence type="ECO:0000313" key="4">
    <source>
        <dbReference type="Proteomes" id="UP001558613"/>
    </source>
</evidence>
<dbReference type="PANTHER" id="PTHR46888">
    <property type="entry name" value="ZINC KNUCKLE DOMAINCONTAINING PROTEIN-RELATED"/>
    <property type="match status" value="1"/>
</dbReference>
<gene>
    <name evidence="3" type="ORF">QQF64_008996</name>
</gene>
<reference evidence="3 4" key="1">
    <citation type="submission" date="2023-09" db="EMBL/GenBank/DDBJ databases">
        <authorList>
            <person name="Wang M."/>
        </authorList>
    </citation>
    <scope>NUCLEOTIDE SEQUENCE [LARGE SCALE GENOMIC DNA]</scope>
    <source>
        <strain evidence="3">GT-2023</strain>
        <tissue evidence="3">Liver</tissue>
    </source>
</reference>
<evidence type="ECO:0000313" key="3">
    <source>
        <dbReference type="EMBL" id="KAL1261169.1"/>
    </source>
</evidence>
<sequence length="208" mass="23516">MPPKKQDGAKGKDVGNPAEQLQATSSSPHNEMASENTSKQIAAMLQTFLHNQQLREERLEKEAQCCEHKYRTLQHQFIQLQSKFIKDRQERLSKGPVSDAFTATDFCSNCHGRPPTQKDMATSAGAGAAASQEQPYVLSTFNRLRMMTWASDEDIEHYLTTFECIAQAYKWPRQHWVLHLLPLLTGKARVAYVTMEPNNSLFLTSDTG</sequence>
<feature type="region of interest" description="Disordered" evidence="2">
    <location>
        <begin position="1"/>
        <end position="36"/>
    </location>
</feature>